<evidence type="ECO:0000313" key="3">
    <source>
        <dbReference type="Proteomes" id="UP000887577"/>
    </source>
</evidence>
<dbReference type="Proteomes" id="UP000887577">
    <property type="component" value="Unplaced"/>
</dbReference>
<dbReference type="Pfam" id="PF07653">
    <property type="entry name" value="SH3_2"/>
    <property type="match status" value="1"/>
</dbReference>
<dbReference type="AlphaFoldDB" id="A0A914ZB00"/>
<dbReference type="InterPro" id="IPR036028">
    <property type="entry name" value="SH3-like_dom_sf"/>
</dbReference>
<evidence type="ECO:0000259" key="2">
    <source>
        <dbReference type="Pfam" id="PF07653"/>
    </source>
</evidence>
<feature type="domain" description="SH3" evidence="2">
    <location>
        <begin position="50"/>
        <end position="104"/>
    </location>
</feature>
<protein>
    <submittedName>
        <fullName evidence="4">SH3 domain-containing protein</fullName>
    </submittedName>
</protein>
<dbReference type="SUPFAM" id="SSF50044">
    <property type="entry name" value="SH3-domain"/>
    <property type="match status" value="1"/>
</dbReference>
<sequence length="124" mass="13907">MIGFVPSNYIKQVAGVENEKAPRKSLSKKKSSLKQQNDRPFKHLIIPAIVKVVANRRPSLYDSKAMTLKKGQLIHLTKLYSSGMCFGTNQETGISGIFPFTFVKWTNQPIINNSPPEIKETSTK</sequence>
<name>A0A914ZB00_9BILA</name>
<evidence type="ECO:0000256" key="1">
    <source>
        <dbReference type="ARBA" id="ARBA00022443"/>
    </source>
</evidence>
<evidence type="ECO:0000313" key="4">
    <source>
        <dbReference type="WBParaSite" id="PSU_v2.g9494.t1"/>
    </source>
</evidence>
<dbReference type="Gene3D" id="2.30.30.40">
    <property type="entry name" value="SH3 Domains"/>
    <property type="match status" value="1"/>
</dbReference>
<accession>A0A914ZB00</accession>
<keyword evidence="1" id="KW-0728">SH3 domain</keyword>
<dbReference type="WBParaSite" id="PSU_v2.g9494.t1">
    <property type="protein sequence ID" value="PSU_v2.g9494.t1"/>
    <property type="gene ID" value="PSU_v2.g9494"/>
</dbReference>
<dbReference type="InterPro" id="IPR001452">
    <property type="entry name" value="SH3_domain"/>
</dbReference>
<reference evidence="4" key="1">
    <citation type="submission" date="2022-11" db="UniProtKB">
        <authorList>
            <consortium name="WormBaseParasite"/>
        </authorList>
    </citation>
    <scope>IDENTIFICATION</scope>
</reference>
<organism evidence="3 4">
    <name type="scientific">Panagrolaimus superbus</name>
    <dbReference type="NCBI Taxonomy" id="310955"/>
    <lineage>
        <taxon>Eukaryota</taxon>
        <taxon>Metazoa</taxon>
        <taxon>Ecdysozoa</taxon>
        <taxon>Nematoda</taxon>
        <taxon>Chromadorea</taxon>
        <taxon>Rhabditida</taxon>
        <taxon>Tylenchina</taxon>
        <taxon>Panagrolaimomorpha</taxon>
        <taxon>Panagrolaimoidea</taxon>
        <taxon>Panagrolaimidae</taxon>
        <taxon>Panagrolaimus</taxon>
    </lineage>
</organism>
<keyword evidence="3" id="KW-1185">Reference proteome</keyword>
<proteinExistence type="predicted"/>